<comment type="caution">
    <text evidence="2">The sequence shown here is derived from an EMBL/GenBank/DDBJ whole genome shotgun (WGS) entry which is preliminary data.</text>
</comment>
<reference evidence="2 3" key="1">
    <citation type="submission" date="2014-09" db="EMBL/GenBank/DDBJ databases">
        <title>Sporocytophaga myxococcoides PG-01 genome sequencing.</title>
        <authorList>
            <person name="Liu L."/>
            <person name="Gao P.J."/>
            <person name="Chen G.J."/>
            <person name="Wang L.S."/>
        </authorList>
    </citation>
    <scope>NUCLEOTIDE SEQUENCE [LARGE SCALE GENOMIC DNA]</scope>
    <source>
        <strain evidence="2 3">PG-01</strain>
    </source>
</reference>
<dbReference type="InterPro" id="IPR016181">
    <property type="entry name" value="Acyl_CoA_acyltransferase"/>
</dbReference>
<proteinExistence type="predicted"/>
<dbReference type="PROSITE" id="PS51729">
    <property type="entry name" value="GNAT_YJDJ"/>
    <property type="match status" value="1"/>
</dbReference>
<protein>
    <recommendedName>
        <fullName evidence="1">N-acetyltransferase domain-containing protein</fullName>
    </recommendedName>
</protein>
<dbReference type="Proteomes" id="UP000030185">
    <property type="component" value="Unassembled WGS sequence"/>
</dbReference>
<dbReference type="PANTHER" id="PTHR31435:SF9">
    <property type="entry name" value="PROTEIN NATD1"/>
    <property type="match status" value="1"/>
</dbReference>
<evidence type="ECO:0000313" key="2">
    <source>
        <dbReference type="EMBL" id="GAL87458.1"/>
    </source>
</evidence>
<dbReference type="OrthoDB" id="9793389at2"/>
<dbReference type="PANTHER" id="PTHR31435">
    <property type="entry name" value="PROTEIN NATD1"/>
    <property type="match status" value="1"/>
</dbReference>
<dbReference type="CDD" id="cd04301">
    <property type="entry name" value="NAT_SF"/>
    <property type="match status" value="1"/>
</dbReference>
<dbReference type="RefSeq" id="WP_052430447.1">
    <property type="nucleotide sequence ID" value="NZ_BBLT01000013.1"/>
</dbReference>
<evidence type="ECO:0000259" key="1">
    <source>
        <dbReference type="PROSITE" id="PS51729"/>
    </source>
</evidence>
<dbReference type="Pfam" id="PF14542">
    <property type="entry name" value="Acetyltransf_CG"/>
    <property type="match status" value="1"/>
</dbReference>
<sequence>MIFDIKHDGKSQKFFIVINGKECNLKYEKLSDQIYEVKQMFVPKNLRGQGIAGRIVEFSLNFAKKNFIKIRTSCSYIHNFIEKRREFKELLVTTSKEPAVII</sequence>
<dbReference type="SUPFAM" id="SSF55729">
    <property type="entry name" value="Acyl-CoA N-acyltransferases (Nat)"/>
    <property type="match status" value="1"/>
</dbReference>
<dbReference type="Gene3D" id="3.40.630.30">
    <property type="match status" value="1"/>
</dbReference>
<gene>
    <name evidence="2" type="ORF">MYP_4688</name>
</gene>
<dbReference type="EMBL" id="BBLT01000013">
    <property type="protein sequence ID" value="GAL87458.1"/>
    <property type="molecule type" value="Genomic_DNA"/>
</dbReference>
<dbReference type="InterPro" id="IPR031165">
    <property type="entry name" value="GNAT_YJDJ"/>
</dbReference>
<feature type="domain" description="N-acetyltransferase" evidence="1">
    <location>
        <begin position="6"/>
        <end position="92"/>
    </location>
</feature>
<keyword evidence="3" id="KW-1185">Reference proteome</keyword>
<dbReference type="STRING" id="153721.MYP_4688"/>
<evidence type="ECO:0000313" key="3">
    <source>
        <dbReference type="Proteomes" id="UP000030185"/>
    </source>
</evidence>
<dbReference type="eggNOG" id="COG2388">
    <property type="taxonomic scope" value="Bacteria"/>
</dbReference>
<accession>A0A098LMW5</accession>
<name>A0A098LMW5_9BACT</name>
<organism evidence="2 3">
    <name type="scientific">Sporocytophaga myxococcoides</name>
    <dbReference type="NCBI Taxonomy" id="153721"/>
    <lineage>
        <taxon>Bacteria</taxon>
        <taxon>Pseudomonadati</taxon>
        <taxon>Bacteroidota</taxon>
        <taxon>Cytophagia</taxon>
        <taxon>Cytophagales</taxon>
        <taxon>Cytophagaceae</taxon>
        <taxon>Sporocytophaga</taxon>
    </lineage>
</organism>
<dbReference type="AlphaFoldDB" id="A0A098LMW5"/>
<dbReference type="InterPro" id="IPR045057">
    <property type="entry name" value="Gcn5-rel_NAT"/>
</dbReference>